<organism evidence="1 2">
    <name type="scientific">Saccharothrix hoggarensis</name>
    <dbReference type="NCBI Taxonomy" id="913853"/>
    <lineage>
        <taxon>Bacteria</taxon>
        <taxon>Bacillati</taxon>
        <taxon>Actinomycetota</taxon>
        <taxon>Actinomycetes</taxon>
        <taxon>Pseudonocardiales</taxon>
        <taxon>Pseudonocardiaceae</taxon>
        <taxon>Saccharothrix</taxon>
    </lineage>
</organism>
<dbReference type="RefSeq" id="WP_380720309.1">
    <property type="nucleotide sequence ID" value="NZ_JBHTLK010000013.1"/>
</dbReference>
<keyword evidence="2" id="KW-1185">Reference proteome</keyword>
<comment type="caution">
    <text evidence="1">The sequence shown here is derived from an EMBL/GenBank/DDBJ whole genome shotgun (WGS) entry which is preliminary data.</text>
</comment>
<proteinExistence type="predicted"/>
<dbReference type="EMBL" id="JBHTLK010000013">
    <property type="protein sequence ID" value="MFD1146483.1"/>
    <property type="molecule type" value="Genomic_DNA"/>
</dbReference>
<name>A0ABW3QF74_9PSEU</name>
<accession>A0ABW3QF74</accession>
<protein>
    <submittedName>
        <fullName evidence="1">Uncharacterized protein</fullName>
    </submittedName>
</protein>
<gene>
    <name evidence="1" type="ORF">ACFQ3T_05040</name>
</gene>
<dbReference type="Proteomes" id="UP001597168">
    <property type="component" value="Unassembled WGS sequence"/>
</dbReference>
<evidence type="ECO:0000313" key="1">
    <source>
        <dbReference type="EMBL" id="MFD1146483.1"/>
    </source>
</evidence>
<evidence type="ECO:0000313" key="2">
    <source>
        <dbReference type="Proteomes" id="UP001597168"/>
    </source>
</evidence>
<sequence length="54" mass="5937">MLLSPPPTYMRFSLVVGIRPMSWSSWPALTVPMNSPLPSAMRCPTCPQCSAVSR</sequence>
<reference evidence="2" key="1">
    <citation type="journal article" date="2019" name="Int. J. Syst. Evol. Microbiol.">
        <title>The Global Catalogue of Microorganisms (GCM) 10K type strain sequencing project: providing services to taxonomists for standard genome sequencing and annotation.</title>
        <authorList>
            <consortium name="The Broad Institute Genomics Platform"/>
            <consortium name="The Broad Institute Genome Sequencing Center for Infectious Disease"/>
            <person name="Wu L."/>
            <person name="Ma J."/>
        </authorList>
    </citation>
    <scope>NUCLEOTIDE SEQUENCE [LARGE SCALE GENOMIC DNA]</scope>
    <source>
        <strain evidence="2">CCUG 60214</strain>
    </source>
</reference>